<gene>
    <name evidence="2" type="ORF">EST38_g357</name>
</gene>
<keyword evidence="3" id="KW-1185">Reference proteome</keyword>
<proteinExistence type="predicted"/>
<reference evidence="2 3" key="1">
    <citation type="submission" date="2019-01" db="EMBL/GenBank/DDBJ databases">
        <title>Draft genome sequence of Psathyrella aberdarensis IHI B618.</title>
        <authorList>
            <person name="Buettner E."/>
            <person name="Kellner H."/>
        </authorList>
    </citation>
    <scope>NUCLEOTIDE SEQUENCE [LARGE SCALE GENOMIC DNA]</scope>
    <source>
        <strain evidence="2 3">IHI B618</strain>
    </source>
</reference>
<dbReference type="AlphaFoldDB" id="A0A4Q2E1F2"/>
<dbReference type="EMBL" id="SDEE01000004">
    <property type="protein sequence ID" value="RXW25564.1"/>
    <property type="molecule type" value="Genomic_DNA"/>
</dbReference>
<feature type="region of interest" description="Disordered" evidence="1">
    <location>
        <begin position="39"/>
        <end position="87"/>
    </location>
</feature>
<evidence type="ECO:0000313" key="3">
    <source>
        <dbReference type="Proteomes" id="UP000290288"/>
    </source>
</evidence>
<dbReference type="Proteomes" id="UP000290288">
    <property type="component" value="Unassembled WGS sequence"/>
</dbReference>
<accession>A0A4Q2E1F2</accession>
<evidence type="ECO:0000256" key="1">
    <source>
        <dbReference type="SAM" id="MobiDB-lite"/>
    </source>
</evidence>
<protein>
    <submittedName>
        <fullName evidence="2">Uncharacterized protein</fullName>
    </submittedName>
</protein>
<organism evidence="2 3">
    <name type="scientific">Candolleomyces aberdarensis</name>
    <dbReference type="NCBI Taxonomy" id="2316362"/>
    <lineage>
        <taxon>Eukaryota</taxon>
        <taxon>Fungi</taxon>
        <taxon>Dikarya</taxon>
        <taxon>Basidiomycota</taxon>
        <taxon>Agaricomycotina</taxon>
        <taxon>Agaricomycetes</taxon>
        <taxon>Agaricomycetidae</taxon>
        <taxon>Agaricales</taxon>
        <taxon>Agaricineae</taxon>
        <taxon>Psathyrellaceae</taxon>
        <taxon>Candolleomyces</taxon>
    </lineage>
</organism>
<evidence type="ECO:0000313" key="2">
    <source>
        <dbReference type="EMBL" id="RXW25564.1"/>
    </source>
</evidence>
<dbReference type="Gene3D" id="3.30.160.20">
    <property type="match status" value="1"/>
</dbReference>
<comment type="caution">
    <text evidence="2">The sequence shown here is derived from an EMBL/GenBank/DDBJ whole genome shotgun (WGS) entry which is preliminary data.</text>
</comment>
<dbReference type="OrthoDB" id="10430886at2759"/>
<sequence length="109" mass="11578">MTLLNELNQNLFGEFAEIVYTFAEGTAPGPRWHVVVRCEGDTATPQGSGEGDTATPQGSGEGNTATPQVPKNLGTGTGDTKDEAKRKGAQAAYDFLLTLYANDIKELDE</sequence>
<feature type="compositionally biased region" description="Polar residues" evidence="1">
    <location>
        <begin position="54"/>
        <end position="69"/>
    </location>
</feature>
<name>A0A4Q2E1F2_9AGAR</name>